<dbReference type="PANTHER" id="PTHR33443:SF38">
    <property type="entry name" value="EXPRESSED PROTEIN"/>
    <property type="match status" value="1"/>
</dbReference>
<sequence>MAPVAGVVDISSDEEDFLIGDPLDPAGWTADLFDVDDNANGEDLDDLMIMSEISAPPLLQQIAKRDDLVVMSELSSPPVLQKKASANADDGCDEDDDDCVVLDGDPDKLVTVAGEEGSAGDGSSDELQIVAEKGPIACRDFPHSRHLCSNLPFSTTSHVKHCIMCHCFVCDAPAPCKYWGNSASANDHCHATDKEPKWKLMRQVFRGSHLPASGPEKLQNDLHSTTVLPRQQPMQRNIAPQSPPSILHVGRPSFAIQSSLINERSQTQQRHHSVRVSLSVGGTVSSPRAGRGTCNARIAQNTNSHAIFKRAGAVSPGFTSTNAIQFGSAGPDNSLMHQALPHVSHPAQVASNAFPSTAQNNLFQRSLSAPIASQVQQREPATYYRFATNGMDVIGPQFSRCTSLITERTQLLPEPVTDVCTKSWEDILATVASNLGVPDYDINTAESSHVITDCQPMHSAANQGFNLQHEPVAALENLTSSRMHDLSSHIDKILEDDPLGTDENWDHLISESVLASNETQQNDFVSEPADVSSIEETVRQLEVSRLESTNILFELDWS</sequence>
<keyword evidence="2" id="KW-1185">Reference proteome</keyword>
<proteinExistence type="predicted"/>
<name>A0A835C244_9POAL</name>
<protein>
    <recommendedName>
        <fullName evidence="3">RPM1 interacting protein 13</fullName>
    </recommendedName>
</protein>
<dbReference type="EMBL" id="JACEFO010001669">
    <property type="protein sequence ID" value="KAF8723035.1"/>
    <property type="molecule type" value="Genomic_DNA"/>
</dbReference>
<evidence type="ECO:0008006" key="3">
    <source>
        <dbReference type="Google" id="ProtNLM"/>
    </source>
</evidence>
<evidence type="ECO:0000313" key="1">
    <source>
        <dbReference type="EMBL" id="KAF8723035.1"/>
    </source>
</evidence>
<accession>A0A835C244</accession>
<gene>
    <name evidence="1" type="ORF">HU200_022183</name>
</gene>
<dbReference type="Proteomes" id="UP000636709">
    <property type="component" value="Unassembled WGS sequence"/>
</dbReference>
<dbReference type="PANTHER" id="PTHR33443">
    <property type="entry name" value="ZGC:112980"/>
    <property type="match status" value="1"/>
</dbReference>
<organism evidence="1 2">
    <name type="scientific">Digitaria exilis</name>
    <dbReference type="NCBI Taxonomy" id="1010633"/>
    <lineage>
        <taxon>Eukaryota</taxon>
        <taxon>Viridiplantae</taxon>
        <taxon>Streptophyta</taxon>
        <taxon>Embryophyta</taxon>
        <taxon>Tracheophyta</taxon>
        <taxon>Spermatophyta</taxon>
        <taxon>Magnoliopsida</taxon>
        <taxon>Liliopsida</taxon>
        <taxon>Poales</taxon>
        <taxon>Poaceae</taxon>
        <taxon>PACMAD clade</taxon>
        <taxon>Panicoideae</taxon>
        <taxon>Panicodae</taxon>
        <taxon>Paniceae</taxon>
        <taxon>Anthephorinae</taxon>
        <taxon>Digitaria</taxon>
    </lineage>
</organism>
<dbReference type="AlphaFoldDB" id="A0A835C244"/>
<dbReference type="InterPro" id="IPR053234">
    <property type="entry name" value="RPM1_Interactor"/>
</dbReference>
<reference evidence="1" key="1">
    <citation type="submission" date="2020-07" db="EMBL/GenBank/DDBJ databases">
        <title>Genome sequence and genetic diversity analysis of an under-domesticated orphan crop, white fonio (Digitaria exilis).</title>
        <authorList>
            <person name="Bennetzen J.L."/>
            <person name="Chen S."/>
            <person name="Ma X."/>
            <person name="Wang X."/>
            <person name="Yssel A.E.J."/>
            <person name="Chaluvadi S.R."/>
            <person name="Johnson M."/>
            <person name="Gangashetty P."/>
            <person name="Hamidou F."/>
            <person name="Sanogo M.D."/>
            <person name="Zwaenepoel A."/>
            <person name="Wallace J."/>
            <person name="Van De Peer Y."/>
            <person name="Van Deynze A."/>
        </authorList>
    </citation>
    <scope>NUCLEOTIDE SEQUENCE</scope>
    <source>
        <tissue evidence="1">Leaves</tissue>
    </source>
</reference>
<comment type="caution">
    <text evidence="1">The sequence shown here is derived from an EMBL/GenBank/DDBJ whole genome shotgun (WGS) entry which is preliminary data.</text>
</comment>
<evidence type="ECO:0000313" key="2">
    <source>
        <dbReference type="Proteomes" id="UP000636709"/>
    </source>
</evidence>
<dbReference type="OrthoDB" id="266020at2759"/>